<keyword evidence="1" id="KW-0175">Coiled coil</keyword>
<reference evidence="2 3" key="1">
    <citation type="submission" date="2014-08" db="EMBL/GenBank/DDBJ databases">
        <title>Genomic and Phenotypic Diversity of Colwellia psychrerythraea strains from Disparate Marine Basins.</title>
        <authorList>
            <person name="Techtmann S.M."/>
            <person name="Stelling S.C."/>
            <person name="Utturkar S.M."/>
            <person name="Alshibli N."/>
            <person name="Harris A."/>
            <person name="Brown S.D."/>
            <person name="Hazen T.C."/>
        </authorList>
    </citation>
    <scope>NUCLEOTIDE SEQUENCE [LARGE SCALE GENOMIC DNA]</scope>
    <source>
        <strain evidence="2 3">GAB14E</strain>
    </source>
</reference>
<dbReference type="EMBL" id="JQEC01000070">
    <property type="protein sequence ID" value="KGJ87963.1"/>
    <property type="molecule type" value="Genomic_DNA"/>
</dbReference>
<dbReference type="OrthoDB" id="5898703at2"/>
<evidence type="ECO:0000313" key="2">
    <source>
        <dbReference type="EMBL" id="KGJ87963.1"/>
    </source>
</evidence>
<organism evidence="2 3">
    <name type="scientific">Colwellia psychrerythraea</name>
    <name type="common">Vibrio psychroerythus</name>
    <dbReference type="NCBI Taxonomy" id="28229"/>
    <lineage>
        <taxon>Bacteria</taxon>
        <taxon>Pseudomonadati</taxon>
        <taxon>Pseudomonadota</taxon>
        <taxon>Gammaproteobacteria</taxon>
        <taxon>Alteromonadales</taxon>
        <taxon>Colwelliaceae</taxon>
        <taxon>Colwellia</taxon>
    </lineage>
</organism>
<feature type="coiled-coil region" evidence="1">
    <location>
        <begin position="19"/>
        <end position="80"/>
    </location>
</feature>
<evidence type="ECO:0000256" key="1">
    <source>
        <dbReference type="SAM" id="Coils"/>
    </source>
</evidence>
<dbReference type="RefSeq" id="WP_033084208.1">
    <property type="nucleotide sequence ID" value="NZ_JQEC01000070.1"/>
</dbReference>
<name>A0A099KEB8_COLPS</name>
<dbReference type="Proteomes" id="UP000029868">
    <property type="component" value="Unassembled WGS sequence"/>
</dbReference>
<sequence>MSNKKSDSCSHEEQMKKILSFTQKQQDKASQLIKEAKDKMADFTPPEQENDINEQADALMKRVDNELDQAMAEVNRQMDLIITQ</sequence>
<dbReference type="AlphaFoldDB" id="A0A099KEB8"/>
<dbReference type="PATRIC" id="fig|28229.3.peg.4272"/>
<protein>
    <submittedName>
        <fullName evidence="2">Uncharacterized protein</fullName>
    </submittedName>
</protein>
<evidence type="ECO:0000313" key="3">
    <source>
        <dbReference type="Proteomes" id="UP000029868"/>
    </source>
</evidence>
<comment type="caution">
    <text evidence="2">The sequence shown here is derived from an EMBL/GenBank/DDBJ whole genome shotgun (WGS) entry which is preliminary data.</text>
</comment>
<proteinExistence type="predicted"/>
<accession>A0A099KEB8</accession>
<gene>
    <name evidence="2" type="ORF">GAB14E_4296</name>
</gene>